<dbReference type="PROSITE" id="PS51277">
    <property type="entry name" value="BURP"/>
    <property type="match status" value="1"/>
</dbReference>
<sequence>MGLQFAVKNFLFHLLLLLCVHGSHGDAREMTMSNVLRLPSEDNNGVSDKEMHGNHHVHANPSSDTDHMDPSLMVFFTLNDLKVGKKLPIFFPMKDSSSTPPLLSRDEANSIPFSYEDLPHLLQFFSFSPRSPQAKAMEHTLKECEIKPIKGETKICATSLESMLDFVKETFGSDTQFKVLSTTHLTKSNTLLDNYTILEKPKEIPVPKMVACHTMPYPYKIFYCHSQQTENKAFVVSLVGDNGGRVEGVAVCHMDTSQWSPSHASFRVLGIEPGTSPVCHFFRGDNLVYVPMHIHV</sequence>
<proteinExistence type="predicted"/>
<feature type="region of interest" description="Disordered" evidence="1">
    <location>
        <begin position="41"/>
        <end position="65"/>
    </location>
</feature>
<evidence type="ECO:0000259" key="3">
    <source>
        <dbReference type="PROSITE" id="PS51277"/>
    </source>
</evidence>
<comment type="caution">
    <text evidence="4">The sequence shown here is derived from an EMBL/GenBank/DDBJ whole genome shotgun (WGS) entry which is preliminary data.</text>
</comment>
<organism evidence="4 5">
    <name type="scientific">Manihot esculenta</name>
    <name type="common">Cassava</name>
    <name type="synonym">Jatropha manihot</name>
    <dbReference type="NCBI Taxonomy" id="3983"/>
    <lineage>
        <taxon>Eukaryota</taxon>
        <taxon>Viridiplantae</taxon>
        <taxon>Streptophyta</taxon>
        <taxon>Embryophyta</taxon>
        <taxon>Tracheophyta</taxon>
        <taxon>Spermatophyta</taxon>
        <taxon>Magnoliopsida</taxon>
        <taxon>eudicotyledons</taxon>
        <taxon>Gunneridae</taxon>
        <taxon>Pentapetalae</taxon>
        <taxon>rosids</taxon>
        <taxon>fabids</taxon>
        <taxon>Malpighiales</taxon>
        <taxon>Euphorbiaceae</taxon>
        <taxon>Crotonoideae</taxon>
        <taxon>Manihoteae</taxon>
        <taxon>Manihot</taxon>
    </lineage>
</organism>
<name>A0A2C9VM29_MANES</name>
<protein>
    <recommendedName>
        <fullName evidence="3">BURP domain-containing protein</fullName>
    </recommendedName>
</protein>
<accession>A0A2C9VM29</accession>
<gene>
    <name evidence="4" type="ORF">MANES_07G098200v8</name>
</gene>
<dbReference type="STRING" id="3983.A0A2C9VM29"/>
<keyword evidence="2" id="KW-0732">Signal</keyword>
<feature type="chain" id="PRO_5013130124" description="BURP domain-containing protein" evidence="2">
    <location>
        <begin position="26"/>
        <end position="296"/>
    </location>
</feature>
<dbReference type="PANTHER" id="PTHR31236">
    <property type="entry name" value="BURP DOMAIN PROTEIN USPL1-LIKE"/>
    <property type="match status" value="1"/>
</dbReference>
<dbReference type="Proteomes" id="UP000091857">
    <property type="component" value="Chromosome 7"/>
</dbReference>
<dbReference type="Pfam" id="PF03181">
    <property type="entry name" value="BURP"/>
    <property type="match status" value="1"/>
</dbReference>
<feature type="signal peptide" evidence="2">
    <location>
        <begin position="1"/>
        <end position="25"/>
    </location>
</feature>
<evidence type="ECO:0000256" key="2">
    <source>
        <dbReference type="SAM" id="SignalP"/>
    </source>
</evidence>
<dbReference type="OrthoDB" id="1909293at2759"/>
<dbReference type="SMART" id="SM01045">
    <property type="entry name" value="BURP"/>
    <property type="match status" value="1"/>
</dbReference>
<reference evidence="5" key="1">
    <citation type="journal article" date="2016" name="Nat. Biotechnol.">
        <title>Sequencing wild and cultivated cassava and related species reveals extensive interspecific hybridization and genetic diversity.</title>
        <authorList>
            <person name="Bredeson J.V."/>
            <person name="Lyons J.B."/>
            <person name="Prochnik S.E."/>
            <person name="Wu G.A."/>
            <person name="Ha C.M."/>
            <person name="Edsinger-Gonzales E."/>
            <person name="Grimwood J."/>
            <person name="Schmutz J."/>
            <person name="Rabbi I.Y."/>
            <person name="Egesi C."/>
            <person name="Nauluvula P."/>
            <person name="Lebot V."/>
            <person name="Ndunguru J."/>
            <person name="Mkamilo G."/>
            <person name="Bart R.S."/>
            <person name="Setter T.L."/>
            <person name="Gleadow R.M."/>
            <person name="Kulakow P."/>
            <person name="Ferguson M.E."/>
            <person name="Rounsley S."/>
            <person name="Rokhsar D.S."/>
        </authorList>
    </citation>
    <scope>NUCLEOTIDE SEQUENCE [LARGE SCALE GENOMIC DNA]</scope>
    <source>
        <strain evidence="5">cv. AM560-2</strain>
    </source>
</reference>
<dbReference type="Gramene" id="Manes.07G098200.1.v8.1">
    <property type="protein sequence ID" value="Manes.07G098200.1.v8.1.CDS"/>
    <property type="gene ID" value="Manes.07G098200.v8.1"/>
</dbReference>
<dbReference type="PANTHER" id="PTHR31236:SF32">
    <property type="entry name" value="BURP DOMAIN PROTEIN USPL1-LIKE"/>
    <property type="match status" value="1"/>
</dbReference>
<dbReference type="InterPro" id="IPR004873">
    <property type="entry name" value="BURP_dom"/>
</dbReference>
<keyword evidence="5" id="KW-1185">Reference proteome</keyword>
<evidence type="ECO:0000313" key="4">
    <source>
        <dbReference type="EMBL" id="OAY45864.1"/>
    </source>
</evidence>
<dbReference type="OMA" id="PYPYTVF"/>
<dbReference type="InterPro" id="IPR044816">
    <property type="entry name" value="BURP"/>
</dbReference>
<evidence type="ECO:0000313" key="5">
    <source>
        <dbReference type="Proteomes" id="UP000091857"/>
    </source>
</evidence>
<evidence type="ECO:0000256" key="1">
    <source>
        <dbReference type="SAM" id="MobiDB-lite"/>
    </source>
</evidence>
<dbReference type="AlphaFoldDB" id="A0A2C9VM29"/>
<feature type="domain" description="BURP" evidence="3">
    <location>
        <begin position="75"/>
        <end position="292"/>
    </location>
</feature>
<dbReference type="EMBL" id="CM004393">
    <property type="protein sequence ID" value="OAY45864.1"/>
    <property type="molecule type" value="Genomic_DNA"/>
</dbReference>